<dbReference type="Pfam" id="PF00857">
    <property type="entry name" value="Isochorismatase"/>
    <property type="match status" value="1"/>
</dbReference>
<name>A0A398CVK9_9BACL</name>
<reference evidence="4 5" key="1">
    <citation type="submission" date="2018-09" db="EMBL/GenBank/DDBJ databases">
        <title>Cohnella cavernae sp. nov., isolated from a karst cave.</title>
        <authorList>
            <person name="Zhu H."/>
        </authorList>
    </citation>
    <scope>NUCLEOTIDE SEQUENCE [LARGE SCALE GENOMIC DNA]</scope>
    <source>
        <strain evidence="4 5">K2E09-144</strain>
    </source>
</reference>
<evidence type="ECO:0000313" key="5">
    <source>
        <dbReference type="Proteomes" id="UP000266340"/>
    </source>
</evidence>
<dbReference type="Proteomes" id="UP000266340">
    <property type="component" value="Unassembled WGS sequence"/>
</dbReference>
<dbReference type="PANTHER" id="PTHR43540:SF6">
    <property type="entry name" value="ISOCHORISMATASE-LIKE DOMAIN-CONTAINING PROTEIN"/>
    <property type="match status" value="1"/>
</dbReference>
<protein>
    <submittedName>
        <fullName evidence="4">Cysteine hydrolase</fullName>
    </submittedName>
</protein>
<sequence>MPKYAVLTNDLQYDLVNKNEERQVAVKEFLPGLISFLKELRELEVPIFHLQLIYLEDDPRAERYNGVLPVTRGSEGAKILAEALEDTDIVLEKNKDSGFYGTDLEERLRNLGVDTIIITGMQTQICVQTTAADGFFRGFNVVVPPDGVVSARAEDKQRALDWLGSYCARILTNAEIIEAIKQNADISFEVVPIP</sequence>
<dbReference type="AlphaFoldDB" id="A0A398CVK9"/>
<keyword evidence="2 4" id="KW-0378">Hydrolase</keyword>
<evidence type="ECO:0000259" key="3">
    <source>
        <dbReference type="Pfam" id="PF00857"/>
    </source>
</evidence>
<organism evidence="4 5">
    <name type="scientific">Cohnella faecalis</name>
    <dbReference type="NCBI Taxonomy" id="2315694"/>
    <lineage>
        <taxon>Bacteria</taxon>
        <taxon>Bacillati</taxon>
        <taxon>Bacillota</taxon>
        <taxon>Bacilli</taxon>
        <taxon>Bacillales</taxon>
        <taxon>Paenibacillaceae</taxon>
        <taxon>Cohnella</taxon>
    </lineage>
</organism>
<comment type="similarity">
    <text evidence="1">Belongs to the isochorismatase family.</text>
</comment>
<keyword evidence="5" id="KW-1185">Reference proteome</keyword>
<dbReference type="EMBL" id="QXJM01000038">
    <property type="protein sequence ID" value="RIE03251.1"/>
    <property type="molecule type" value="Genomic_DNA"/>
</dbReference>
<dbReference type="GO" id="GO:0016787">
    <property type="term" value="F:hydrolase activity"/>
    <property type="evidence" value="ECO:0007669"/>
    <property type="project" value="UniProtKB-KW"/>
</dbReference>
<dbReference type="RefSeq" id="WP_119149754.1">
    <property type="nucleotide sequence ID" value="NZ_JBHSOV010000042.1"/>
</dbReference>
<evidence type="ECO:0000256" key="2">
    <source>
        <dbReference type="ARBA" id="ARBA00022801"/>
    </source>
</evidence>
<feature type="domain" description="Isochorismatase-like" evidence="3">
    <location>
        <begin position="5"/>
        <end position="174"/>
    </location>
</feature>
<dbReference type="SUPFAM" id="SSF52499">
    <property type="entry name" value="Isochorismatase-like hydrolases"/>
    <property type="match status" value="1"/>
</dbReference>
<dbReference type="OrthoDB" id="4305745at2"/>
<dbReference type="CDD" id="cd00431">
    <property type="entry name" value="cysteine_hydrolases"/>
    <property type="match status" value="1"/>
</dbReference>
<proteinExistence type="inferred from homology"/>
<evidence type="ECO:0000313" key="4">
    <source>
        <dbReference type="EMBL" id="RIE03251.1"/>
    </source>
</evidence>
<dbReference type="InterPro" id="IPR050272">
    <property type="entry name" value="Isochorismatase-like_hydrls"/>
</dbReference>
<evidence type="ECO:0000256" key="1">
    <source>
        <dbReference type="ARBA" id="ARBA00006336"/>
    </source>
</evidence>
<dbReference type="InterPro" id="IPR036380">
    <property type="entry name" value="Isochorismatase-like_sf"/>
</dbReference>
<gene>
    <name evidence="4" type="ORF">D3H35_12820</name>
</gene>
<comment type="caution">
    <text evidence="4">The sequence shown here is derived from an EMBL/GenBank/DDBJ whole genome shotgun (WGS) entry which is preliminary data.</text>
</comment>
<dbReference type="PANTHER" id="PTHR43540">
    <property type="entry name" value="PEROXYUREIDOACRYLATE/UREIDOACRYLATE AMIDOHYDROLASE-RELATED"/>
    <property type="match status" value="1"/>
</dbReference>
<dbReference type="Gene3D" id="3.40.50.850">
    <property type="entry name" value="Isochorismatase-like"/>
    <property type="match status" value="1"/>
</dbReference>
<dbReference type="InterPro" id="IPR000868">
    <property type="entry name" value="Isochorismatase-like_dom"/>
</dbReference>
<accession>A0A398CVK9</accession>